<organism evidence="2 3">
    <name type="scientific">Cotesia glomerata</name>
    <name type="common">Lepidopteran parasitic wasp</name>
    <name type="synonym">Apanteles glomeratus</name>
    <dbReference type="NCBI Taxonomy" id="32391"/>
    <lineage>
        <taxon>Eukaryota</taxon>
        <taxon>Metazoa</taxon>
        <taxon>Ecdysozoa</taxon>
        <taxon>Arthropoda</taxon>
        <taxon>Hexapoda</taxon>
        <taxon>Insecta</taxon>
        <taxon>Pterygota</taxon>
        <taxon>Neoptera</taxon>
        <taxon>Endopterygota</taxon>
        <taxon>Hymenoptera</taxon>
        <taxon>Apocrita</taxon>
        <taxon>Ichneumonoidea</taxon>
        <taxon>Braconidae</taxon>
        <taxon>Microgastrinae</taxon>
        <taxon>Cotesia</taxon>
    </lineage>
</organism>
<protein>
    <submittedName>
        <fullName evidence="2">Uncharacterized protein</fullName>
    </submittedName>
</protein>
<name>A0AAV7J991_COTGL</name>
<sequence length="166" mass="18253">MVCPREVRDETGPLQYQMSGRSAGQWLKPSIVLKSRANKCAAKFVNKSTSQPVNCWYSELRADSRLSPGPQTNKTHSQPTSPSSVCQFAEAPGERAGPAGTRFSSLPSHAHPYPLPLSFSPEQCSEERAAVIEQAKQPSSFQIANYKDDCNCKGIPSMIFFTQDQD</sequence>
<evidence type="ECO:0000313" key="2">
    <source>
        <dbReference type="EMBL" id="KAH0568702.1"/>
    </source>
</evidence>
<evidence type="ECO:0000313" key="3">
    <source>
        <dbReference type="Proteomes" id="UP000826195"/>
    </source>
</evidence>
<accession>A0AAV7J991</accession>
<dbReference type="AlphaFoldDB" id="A0AAV7J991"/>
<reference evidence="2 3" key="1">
    <citation type="journal article" date="2021" name="J. Hered.">
        <title>A chromosome-level genome assembly of the parasitoid wasp, Cotesia glomerata (Hymenoptera: Braconidae).</title>
        <authorList>
            <person name="Pinto B.J."/>
            <person name="Weis J.J."/>
            <person name="Gamble T."/>
            <person name="Ode P.J."/>
            <person name="Paul R."/>
            <person name="Zaspel J.M."/>
        </authorList>
    </citation>
    <scope>NUCLEOTIDE SEQUENCE [LARGE SCALE GENOMIC DNA]</scope>
    <source>
        <strain evidence="2">CgM1</strain>
    </source>
</reference>
<evidence type="ECO:0000256" key="1">
    <source>
        <dbReference type="SAM" id="MobiDB-lite"/>
    </source>
</evidence>
<feature type="compositionally biased region" description="Low complexity" evidence="1">
    <location>
        <begin position="89"/>
        <end position="100"/>
    </location>
</feature>
<dbReference type="EMBL" id="JAHXZJ010000001">
    <property type="protein sequence ID" value="KAH0568702.1"/>
    <property type="molecule type" value="Genomic_DNA"/>
</dbReference>
<comment type="caution">
    <text evidence="2">The sequence shown here is derived from an EMBL/GenBank/DDBJ whole genome shotgun (WGS) entry which is preliminary data.</text>
</comment>
<feature type="compositionally biased region" description="Polar residues" evidence="1">
    <location>
        <begin position="69"/>
        <end position="86"/>
    </location>
</feature>
<gene>
    <name evidence="2" type="ORF">KQX54_021392</name>
</gene>
<proteinExistence type="predicted"/>
<keyword evidence="3" id="KW-1185">Reference proteome</keyword>
<dbReference type="Proteomes" id="UP000826195">
    <property type="component" value="Unassembled WGS sequence"/>
</dbReference>
<feature type="region of interest" description="Disordered" evidence="1">
    <location>
        <begin position="65"/>
        <end position="107"/>
    </location>
</feature>